<sequence length="79" mass="8656">MREPGERFGQQREVLGSLGGNPSYLENERVPACPSCAVTMEFVAHLEEGMTYETSMNLGGQLGYVLVCRPCRRGAFLTG</sequence>
<name>A0ABS2V2N0_9ACTN</name>
<evidence type="ECO:0008006" key="4">
    <source>
        <dbReference type="Google" id="ProtNLM"/>
    </source>
</evidence>
<evidence type="ECO:0000313" key="2">
    <source>
        <dbReference type="EMBL" id="MBM9624097.1"/>
    </source>
</evidence>
<accession>A0ABS2V2N0</accession>
<proteinExistence type="predicted"/>
<dbReference type="EMBL" id="JAFEJA010000002">
    <property type="protein sequence ID" value="MBM9624097.1"/>
    <property type="molecule type" value="Genomic_DNA"/>
</dbReference>
<evidence type="ECO:0000256" key="1">
    <source>
        <dbReference type="SAM" id="MobiDB-lite"/>
    </source>
</evidence>
<keyword evidence="3" id="KW-1185">Reference proteome</keyword>
<comment type="caution">
    <text evidence="2">The sequence shown here is derived from an EMBL/GenBank/DDBJ whole genome shotgun (WGS) entry which is preliminary data.</text>
</comment>
<feature type="region of interest" description="Disordered" evidence="1">
    <location>
        <begin position="1"/>
        <end position="22"/>
    </location>
</feature>
<dbReference type="RefSeq" id="WP_205378139.1">
    <property type="nucleotide sequence ID" value="NZ_JAFEJA010000002.1"/>
</dbReference>
<reference evidence="2 3" key="1">
    <citation type="journal article" date="2016" name="Arch. Microbiol.">
        <title>Streptomyces zhihengii sp. nov., isolated from rhizospheric soil of Psammosilene tunicoides.</title>
        <authorList>
            <person name="Huang M.J."/>
            <person name="Fei J.J."/>
            <person name="Salam N."/>
            <person name="Kim C.J."/>
            <person name="Hozzein W.N."/>
            <person name="Xiao M."/>
            <person name="Huang H.Q."/>
            <person name="Li W.J."/>
        </authorList>
    </citation>
    <scope>NUCLEOTIDE SEQUENCE [LARGE SCALE GENOMIC DNA]</scope>
    <source>
        <strain evidence="2 3">YIM T102</strain>
    </source>
</reference>
<protein>
    <recommendedName>
        <fullName evidence="4">DUF1963 domain-containing protein</fullName>
    </recommendedName>
</protein>
<organism evidence="2 3">
    <name type="scientific">Streptomyces zhihengii</name>
    <dbReference type="NCBI Taxonomy" id="1818004"/>
    <lineage>
        <taxon>Bacteria</taxon>
        <taxon>Bacillati</taxon>
        <taxon>Actinomycetota</taxon>
        <taxon>Actinomycetes</taxon>
        <taxon>Kitasatosporales</taxon>
        <taxon>Streptomycetaceae</taxon>
        <taxon>Streptomyces</taxon>
    </lineage>
</organism>
<gene>
    <name evidence="2" type="ORF">JE024_36580</name>
</gene>
<evidence type="ECO:0000313" key="3">
    <source>
        <dbReference type="Proteomes" id="UP000664109"/>
    </source>
</evidence>
<feature type="compositionally biased region" description="Basic and acidic residues" evidence="1">
    <location>
        <begin position="1"/>
        <end position="10"/>
    </location>
</feature>
<dbReference type="Proteomes" id="UP000664109">
    <property type="component" value="Unassembled WGS sequence"/>
</dbReference>